<evidence type="ECO:0000313" key="2">
    <source>
        <dbReference type="EMBL" id="DAF88684.1"/>
    </source>
</evidence>
<feature type="region of interest" description="Disordered" evidence="1">
    <location>
        <begin position="58"/>
        <end position="88"/>
    </location>
</feature>
<reference evidence="2" key="1">
    <citation type="journal article" date="2021" name="Proc. Natl. Acad. Sci. U.S.A.">
        <title>A Catalog of Tens of Thousands of Viruses from Human Metagenomes Reveals Hidden Associations with Chronic Diseases.</title>
        <authorList>
            <person name="Tisza M.J."/>
            <person name="Buck C.B."/>
        </authorList>
    </citation>
    <scope>NUCLEOTIDE SEQUENCE</scope>
    <source>
        <strain evidence="2">CtCdG12</strain>
    </source>
</reference>
<sequence length="127" mass="14026">METKTVYAYDAENGAYLGERTLDDTDRSPISGVWQIPGNMTEVKPPATKEGYDLYWRGGKWEQIEQPKPAPEPTPAPSEDTEPQEPYVDPERLAAFEAMAAQEARLVAQDVRIAALEMAVKKGGDGK</sequence>
<evidence type="ECO:0008006" key="3">
    <source>
        <dbReference type="Google" id="ProtNLM"/>
    </source>
</evidence>
<dbReference type="EMBL" id="BK015990">
    <property type="protein sequence ID" value="DAF88684.1"/>
    <property type="molecule type" value="Genomic_DNA"/>
</dbReference>
<organism evidence="2">
    <name type="scientific">Myoviridae sp. ctCdG12</name>
    <dbReference type="NCBI Taxonomy" id="2825052"/>
    <lineage>
        <taxon>Viruses</taxon>
        <taxon>Duplodnaviria</taxon>
        <taxon>Heunggongvirae</taxon>
        <taxon>Uroviricota</taxon>
        <taxon>Caudoviricetes</taxon>
    </lineage>
</organism>
<evidence type="ECO:0000256" key="1">
    <source>
        <dbReference type="SAM" id="MobiDB-lite"/>
    </source>
</evidence>
<proteinExistence type="predicted"/>
<accession>A0A8S5U2K1</accession>
<name>A0A8S5U2K1_9CAUD</name>
<protein>
    <recommendedName>
        <fullName evidence="3">Tail fiber assembly protein</fullName>
    </recommendedName>
</protein>